<dbReference type="KEGG" id="smo:SELMODRAFT_171056"/>
<dbReference type="Pfam" id="PF03088">
    <property type="entry name" value="Str_synth"/>
    <property type="match status" value="1"/>
</dbReference>
<dbReference type="HOGENOM" id="CLU_023267_0_2_1"/>
<evidence type="ECO:0000256" key="5">
    <source>
        <dbReference type="ARBA" id="ARBA00023180"/>
    </source>
</evidence>
<keyword evidence="9" id="KW-1185">Reference proteome</keyword>
<dbReference type="Pfam" id="PF20067">
    <property type="entry name" value="SSL_N"/>
    <property type="match status" value="1"/>
</dbReference>
<keyword evidence="6" id="KW-0732">Signal</keyword>
<feature type="domain" description="Strictosidine synthase conserved region" evidence="7">
    <location>
        <begin position="152"/>
        <end position="238"/>
    </location>
</feature>
<dbReference type="OrthoDB" id="637682at2759"/>
<evidence type="ECO:0000313" key="8">
    <source>
        <dbReference type="EMBL" id="EFJ29157.1"/>
    </source>
</evidence>
<name>D8RFQ0_SELML</name>
<evidence type="ECO:0000256" key="3">
    <source>
        <dbReference type="ARBA" id="ARBA00022553"/>
    </source>
</evidence>
<dbReference type="AlphaFoldDB" id="D8RFQ0"/>
<evidence type="ECO:0000313" key="9">
    <source>
        <dbReference type="Proteomes" id="UP000001514"/>
    </source>
</evidence>
<evidence type="ECO:0000256" key="6">
    <source>
        <dbReference type="SAM" id="SignalP"/>
    </source>
</evidence>
<keyword evidence="3" id="KW-0597">Phosphoprotein</keyword>
<dbReference type="InParanoid" id="D8RFQ0"/>
<evidence type="ECO:0000256" key="2">
    <source>
        <dbReference type="ARBA" id="ARBA00009191"/>
    </source>
</evidence>
<evidence type="ECO:0000256" key="4">
    <source>
        <dbReference type="ARBA" id="ARBA00022554"/>
    </source>
</evidence>
<accession>D8RFQ0</accession>
<dbReference type="PANTHER" id="PTHR10426">
    <property type="entry name" value="STRICTOSIDINE SYNTHASE-RELATED"/>
    <property type="match status" value="1"/>
</dbReference>
<evidence type="ECO:0000256" key="1">
    <source>
        <dbReference type="ARBA" id="ARBA00004116"/>
    </source>
</evidence>
<dbReference type="STRING" id="88036.D8RFQ0"/>
<dbReference type="eggNOG" id="KOG1520">
    <property type="taxonomic scope" value="Eukaryota"/>
</dbReference>
<dbReference type="PANTHER" id="PTHR10426:SF88">
    <property type="entry name" value="ADIPOCYTE PLASMA MEMBRANE-ASSOCIATED PROTEIN HEMOMUCIN-RELATED"/>
    <property type="match status" value="1"/>
</dbReference>
<comment type="subcellular location">
    <subcellularLocation>
        <location evidence="1">Vacuole</location>
    </subcellularLocation>
</comment>
<organism evidence="9">
    <name type="scientific">Selaginella moellendorffii</name>
    <name type="common">Spikemoss</name>
    <dbReference type="NCBI Taxonomy" id="88036"/>
    <lineage>
        <taxon>Eukaryota</taxon>
        <taxon>Viridiplantae</taxon>
        <taxon>Streptophyta</taxon>
        <taxon>Embryophyta</taxon>
        <taxon>Tracheophyta</taxon>
        <taxon>Lycopodiopsida</taxon>
        <taxon>Selaginellales</taxon>
        <taxon>Selaginellaceae</taxon>
        <taxon>Selaginella</taxon>
    </lineage>
</organism>
<dbReference type="GO" id="GO:0016787">
    <property type="term" value="F:hydrolase activity"/>
    <property type="evidence" value="ECO:0000318"/>
    <property type="project" value="GO_Central"/>
</dbReference>
<dbReference type="GO" id="GO:0005773">
    <property type="term" value="C:vacuole"/>
    <property type="evidence" value="ECO:0007669"/>
    <property type="project" value="UniProtKB-SubCell"/>
</dbReference>
<dbReference type="OMA" id="PVRRCSK"/>
<dbReference type="FunCoup" id="D8RFQ0">
    <property type="interactions" value="1067"/>
</dbReference>
<dbReference type="Proteomes" id="UP000001514">
    <property type="component" value="Unassembled WGS sequence"/>
</dbReference>
<dbReference type="Gramene" id="EFJ29157">
    <property type="protein sequence ID" value="EFJ29157"/>
    <property type="gene ID" value="SELMODRAFT_171056"/>
</dbReference>
<protein>
    <recommendedName>
        <fullName evidence="7">Strictosidine synthase conserved region domain-containing protein</fullName>
    </recommendedName>
</protein>
<dbReference type="Gene3D" id="2.120.10.30">
    <property type="entry name" value="TolB, C-terminal domain"/>
    <property type="match status" value="1"/>
</dbReference>
<sequence>MALALLGILALVISIAASATWSAITRKSGIDPVASHWPPTPKMEGVFATNTLLQELDELGVGELPGPEDIAVDDNGVLYTGCADGWIKRIFPETGEVQNWVQVGGHPLGLAWGHHGNLLVCEPTRGLLNVTADKALEVLSNEADGVKYKLTDGLDVAKDGSIYFTDATHKFGMNTSDLDILQGRPNGRLLKYDPSTRTTTVLRKNMYFANGVALSAKQDFLVVCETSMVRCMKYWLQGEREGTMEVFIDNLPGHPDNIRHNGRDRFWIGLVAGRTRLTDTLVKIAPLKHILALPGVLQKISASSKMAKVLAVGEDGVPLAFYEDPTGKSIALVTTALEVGDYLYLGNLARNYVGKLKLRQL</sequence>
<dbReference type="InterPro" id="IPR018119">
    <property type="entry name" value="Strictosidine_synth_cons-reg"/>
</dbReference>
<dbReference type="SUPFAM" id="SSF63829">
    <property type="entry name" value="Calcium-dependent phosphotriesterase"/>
    <property type="match status" value="1"/>
</dbReference>
<dbReference type="FunFam" id="2.120.10.30:FF:000066">
    <property type="entry name" value="ABC transporter permease protein"/>
    <property type="match status" value="1"/>
</dbReference>
<keyword evidence="4" id="KW-0926">Vacuole</keyword>
<evidence type="ECO:0000259" key="7">
    <source>
        <dbReference type="Pfam" id="PF03088"/>
    </source>
</evidence>
<gene>
    <name evidence="8" type="ORF">SELMODRAFT_171056</name>
</gene>
<feature type="signal peptide" evidence="6">
    <location>
        <begin position="1"/>
        <end position="18"/>
    </location>
</feature>
<dbReference type="EMBL" id="GL377578">
    <property type="protein sequence ID" value="EFJ29157.1"/>
    <property type="molecule type" value="Genomic_DNA"/>
</dbReference>
<keyword evidence="5" id="KW-0325">Glycoprotein</keyword>
<comment type="similarity">
    <text evidence="2">Belongs to the strictosidine synthase family.</text>
</comment>
<dbReference type="InterPro" id="IPR011042">
    <property type="entry name" value="6-blade_b-propeller_TolB-like"/>
</dbReference>
<reference evidence="8 9" key="1">
    <citation type="journal article" date="2011" name="Science">
        <title>The Selaginella genome identifies genetic changes associated with the evolution of vascular plants.</title>
        <authorList>
            <person name="Banks J.A."/>
            <person name="Nishiyama T."/>
            <person name="Hasebe M."/>
            <person name="Bowman J.L."/>
            <person name="Gribskov M."/>
            <person name="dePamphilis C."/>
            <person name="Albert V.A."/>
            <person name="Aono N."/>
            <person name="Aoyama T."/>
            <person name="Ambrose B.A."/>
            <person name="Ashton N.W."/>
            <person name="Axtell M.J."/>
            <person name="Barker E."/>
            <person name="Barker M.S."/>
            <person name="Bennetzen J.L."/>
            <person name="Bonawitz N.D."/>
            <person name="Chapple C."/>
            <person name="Cheng C."/>
            <person name="Correa L.G."/>
            <person name="Dacre M."/>
            <person name="DeBarry J."/>
            <person name="Dreyer I."/>
            <person name="Elias M."/>
            <person name="Engstrom E.M."/>
            <person name="Estelle M."/>
            <person name="Feng L."/>
            <person name="Finet C."/>
            <person name="Floyd S.K."/>
            <person name="Frommer W.B."/>
            <person name="Fujita T."/>
            <person name="Gramzow L."/>
            <person name="Gutensohn M."/>
            <person name="Harholt J."/>
            <person name="Hattori M."/>
            <person name="Heyl A."/>
            <person name="Hirai T."/>
            <person name="Hiwatashi Y."/>
            <person name="Ishikawa M."/>
            <person name="Iwata M."/>
            <person name="Karol K.G."/>
            <person name="Koehler B."/>
            <person name="Kolukisaoglu U."/>
            <person name="Kubo M."/>
            <person name="Kurata T."/>
            <person name="Lalonde S."/>
            <person name="Li K."/>
            <person name="Li Y."/>
            <person name="Litt A."/>
            <person name="Lyons E."/>
            <person name="Manning G."/>
            <person name="Maruyama T."/>
            <person name="Michael T.P."/>
            <person name="Mikami K."/>
            <person name="Miyazaki S."/>
            <person name="Morinaga S."/>
            <person name="Murata T."/>
            <person name="Mueller-Roeber B."/>
            <person name="Nelson D.R."/>
            <person name="Obara M."/>
            <person name="Oguri Y."/>
            <person name="Olmstead R.G."/>
            <person name="Onodera N."/>
            <person name="Petersen B.L."/>
            <person name="Pils B."/>
            <person name="Prigge M."/>
            <person name="Rensing S.A."/>
            <person name="Riano-Pachon D.M."/>
            <person name="Roberts A.W."/>
            <person name="Sato Y."/>
            <person name="Scheller H.V."/>
            <person name="Schulz B."/>
            <person name="Schulz C."/>
            <person name="Shakirov E.V."/>
            <person name="Shibagaki N."/>
            <person name="Shinohara N."/>
            <person name="Shippen D.E."/>
            <person name="Soerensen I."/>
            <person name="Sotooka R."/>
            <person name="Sugimoto N."/>
            <person name="Sugita M."/>
            <person name="Sumikawa N."/>
            <person name="Tanurdzic M."/>
            <person name="Theissen G."/>
            <person name="Ulvskov P."/>
            <person name="Wakazuki S."/>
            <person name="Weng J.K."/>
            <person name="Willats W.W."/>
            <person name="Wipf D."/>
            <person name="Wolf P.G."/>
            <person name="Yang L."/>
            <person name="Zimmer A.D."/>
            <person name="Zhu Q."/>
            <person name="Mitros T."/>
            <person name="Hellsten U."/>
            <person name="Loque D."/>
            <person name="Otillar R."/>
            <person name="Salamov A."/>
            <person name="Schmutz J."/>
            <person name="Shapiro H."/>
            <person name="Lindquist E."/>
            <person name="Lucas S."/>
            <person name="Rokhsar D."/>
            <person name="Grigoriev I.V."/>
        </authorList>
    </citation>
    <scope>NUCLEOTIDE SEQUENCE [LARGE SCALE GENOMIC DNA]</scope>
</reference>
<proteinExistence type="inferred from homology"/>
<feature type="chain" id="PRO_5003121773" description="Strictosidine synthase conserved region domain-containing protein" evidence="6">
    <location>
        <begin position="19"/>
        <end position="361"/>
    </location>
</feature>